<proteinExistence type="predicted"/>
<name>A0ABX1VDG2_9PLAN</name>
<evidence type="ECO:0000259" key="1">
    <source>
        <dbReference type="Pfam" id="PF03358"/>
    </source>
</evidence>
<dbReference type="EMBL" id="WTPX01000063">
    <property type="protein sequence ID" value="NNJ26143.1"/>
    <property type="molecule type" value="Genomic_DNA"/>
</dbReference>
<protein>
    <recommendedName>
        <fullName evidence="1">NADPH-dependent FMN reductase-like domain-containing protein</fullName>
    </recommendedName>
</protein>
<feature type="domain" description="NADPH-dependent FMN reductase-like" evidence="1">
    <location>
        <begin position="2"/>
        <end position="71"/>
    </location>
</feature>
<reference evidence="2 3" key="1">
    <citation type="journal article" date="2020" name="Syst. Appl. Microbiol.">
        <title>Alienimonas chondri sp. nov., a novel planctomycete isolated from the biofilm of the red alga Chondrus crispus.</title>
        <authorList>
            <person name="Vitorino I."/>
            <person name="Albuquerque L."/>
            <person name="Wiegand S."/>
            <person name="Kallscheuer N."/>
            <person name="da Costa M.S."/>
            <person name="Lobo-da-Cunha A."/>
            <person name="Jogler C."/>
            <person name="Lage O.M."/>
        </authorList>
    </citation>
    <scope>NUCLEOTIDE SEQUENCE [LARGE SCALE GENOMIC DNA]</scope>
    <source>
        <strain evidence="2 3">LzC2</strain>
    </source>
</reference>
<evidence type="ECO:0000313" key="2">
    <source>
        <dbReference type="EMBL" id="NNJ26143.1"/>
    </source>
</evidence>
<evidence type="ECO:0000313" key="3">
    <source>
        <dbReference type="Proteomes" id="UP000609651"/>
    </source>
</evidence>
<dbReference type="PANTHER" id="PTHR30543:SF28">
    <property type="entry name" value="NADPH-DEPENDENT FMN REDUCTASE-LIKE DOMAIN-CONTAINING PROTEIN"/>
    <property type="match status" value="1"/>
</dbReference>
<organism evidence="2 3">
    <name type="scientific">Alienimonas chondri</name>
    <dbReference type="NCBI Taxonomy" id="2681879"/>
    <lineage>
        <taxon>Bacteria</taxon>
        <taxon>Pseudomonadati</taxon>
        <taxon>Planctomycetota</taxon>
        <taxon>Planctomycetia</taxon>
        <taxon>Planctomycetales</taxon>
        <taxon>Planctomycetaceae</taxon>
        <taxon>Alienimonas</taxon>
    </lineage>
</organism>
<keyword evidence="3" id="KW-1185">Reference proteome</keyword>
<sequence>MLLAAPVYNFDVNAAAKNLVELAGRSWEGKTIGLLMSAGGQGSYMSGMGLANSLMLDFRCHIVPRFVYATGDAFSPISEEEWQITDEEVRRRVEELVDETVRVSRALQVE</sequence>
<dbReference type="Pfam" id="PF03358">
    <property type="entry name" value="FMN_red"/>
    <property type="match status" value="1"/>
</dbReference>
<dbReference type="InterPro" id="IPR005025">
    <property type="entry name" value="FMN_Rdtase-like_dom"/>
</dbReference>
<dbReference type="SUPFAM" id="SSF52218">
    <property type="entry name" value="Flavoproteins"/>
    <property type="match status" value="1"/>
</dbReference>
<dbReference type="InterPro" id="IPR029039">
    <property type="entry name" value="Flavoprotein-like_sf"/>
</dbReference>
<comment type="caution">
    <text evidence="2">The sequence shown here is derived from an EMBL/GenBank/DDBJ whole genome shotgun (WGS) entry which is preliminary data.</text>
</comment>
<gene>
    <name evidence="2" type="ORF">LzC2_22230</name>
</gene>
<dbReference type="InterPro" id="IPR050712">
    <property type="entry name" value="NAD(P)H-dep_reductase"/>
</dbReference>
<dbReference type="Gene3D" id="3.40.50.360">
    <property type="match status" value="1"/>
</dbReference>
<dbReference type="PANTHER" id="PTHR30543">
    <property type="entry name" value="CHROMATE REDUCTASE"/>
    <property type="match status" value="1"/>
</dbReference>
<accession>A0ABX1VDG2</accession>
<dbReference type="Proteomes" id="UP000609651">
    <property type="component" value="Unassembled WGS sequence"/>
</dbReference>